<evidence type="ECO:0000313" key="1">
    <source>
        <dbReference type="EMBL" id="SHF32752.1"/>
    </source>
</evidence>
<gene>
    <name evidence="1" type="ORF">SAMN05444392_11556</name>
</gene>
<accession>A0A1M5AS51</accession>
<reference evidence="1 2" key="1">
    <citation type="submission" date="2016-11" db="EMBL/GenBank/DDBJ databases">
        <authorList>
            <person name="Jaros S."/>
            <person name="Januszkiewicz K."/>
            <person name="Wedrychowicz H."/>
        </authorList>
    </citation>
    <scope>NUCLEOTIDE SEQUENCE [LARGE SCALE GENOMIC DNA]</scope>
    <source>
        <strain evidence="1 2">DSM 44666</strain>
    </source>
</reference>
<dbReference type="OrthoDB" id="2986103at2"/>
<evidence type="ECO:0000313" key="2">
    <source>
        <dbReference type="Proteomes" id="UP000184476"/>
    </source>
</evidence>
<dbReference type="AlphaFoldDB" id="A0A1M5AS51"/>
<sequence length="88" mass="9670">MGFFSTVQLEKFWGSATGPNPSTLSEHALTIDVGSNFDILIPRFVYTSMTQLLEGRERIEQTATLRGLVASDGVGPIEFSVTNNKVNY</sequence>
<name>A0A1M5AS51_9BACL</name>
<dbReference type="Proteomes" id="UP000184476">
    <property type="component" value="Unassembled WGS sequence"/>
</dbReference>
<dbReference type="EMBL" id="FQVL01000015">
    <property type="protein sequence ID" value="SHF32752.1"/>
    <property type="molecule type" value="Genomic_DNA"/>
</dbReference>
<protein>
    <submittedName>
        <fullName evidence="1">Uncharacterized protein</fullName>
    </submittedName>
</protein>
<dbReference type="RefSeq" id="WP_073157494.1">
    <property type="nucleotide sequence ID" value="NZ_FQVL01000015.1"/>
</dbReference>
<organism evidence="1 2">
    <name type="scientific">Seinonella peptonophila</name>
    <dbReference type="NCBI Taxonomy" id="112248"/>
    <lineage>
        <taxon>Bacteria</taxon>
        <taxon>Bacillati</taxon>
        <taxon>Bacillota</taxon>
        <taxon>Bacilli</taxon>
        <taxon>Bacillales</taxon>
        <taxon>Thermoactinomycetaceae</taxon>
        <taxon>Seinonella</taxon>
    </lineage>
</organism>
<keyword evidence="2" id="KW-1185">Reference proteome</keyword>
<proteinExistence type="predicted"/>